<dbReference type="InterPro" id="IPR038770">
    <property type="entry name" value="Na+/solute_symporter_sf"/>
</dbReference>
<dbReference type="OrthoDB" id="1288932at2759"/>
<keyword evidence="3" id="KW-0050">Antiport</keyword>
<dbReference type="GO" id="GO:1902600">
    <property type="term" value="P:proton transmembrane transport"/>
    <property type="evidence" value="ECO:0007669"/>
    <property type="project" value="InterPro"/>
</dbReference>
<reference evidence="13 14" key="1">
    <citation type="submission" date="2017-12" db="EMBL/GenBank/DDBJ databases">
        <title>Sequencing, de novo assembly and annotation of complete genome of a new Thraustochytrid species, strain FCC1311.</title>
        <authorList>
            <person name="Sedici K."/>
            <person name="Godart F."/>
            <person name="Aiese Cigliano R."/>
            <person name="Sanseverino W."/>
            <person name="Barakat M."/>
            <person name="Ortet P."/>
            <person name="Marechal E."/>
            <person name="Cagnac O."/>
            <person name="Amato A."/>
        </authorList>
    </citation>
    <scope>NUCLEOTIDE SEQUENCE [LARGE SCALE GENOMIC DNA]</scope>
</reference>
<accession>A0A2R5G8F4</accession>
<keyword evidence="2" id="KW-0813">Transport</keyword>
<keyword evidence="8 11" id="KW-0472">Membrane</keyword>
<dbReference type="Proteomes" id="UP000241890">
    <property type="component" value="Unassembled WGS sequence"/>
</dbReference>
<feature type="transmembrane region" description="Helical" evidence="11">
    <location>
        <begin position="34"/>
        <end position="56"/>
    </location>
</feature>
<feature type="region of interest" description="Disordered" evidence="10">
    <location>
        <begin position="602"/>
        <end position="719"/>
    </location>
</feature>
<dbReference type="PANTHER" id="PTHR43562">
    <property type="entry name" value="NAPA-TYPE SODIUM/HYDROGEN ANTIPORTER"/>
    <property type="match status" value="1"/>
</dbReference>
<dbReference type="InterPro" id="IPR006153">
    <property type="entry name" value="Cation/H_exchanger_TM"/>
</dbReference>
<protein>
    <submittedName>
        <fullName evidence="13">NapA type Na+/H+ antiporter</fullName>
    </submittedName>
</protein>
<feature type="transmembrane region" description="Helical" evidence="11">
    <location>
        <begin position="350"/>
        <end position="372"/>
    </location>
</feature>
<evidence type="ECO:0000259" key="12">
    <source>
        <dbReference type="Pfam" id="PF00999"/>
    </source>
</evidence>
<dbReference type="Gene3D" id="1.20.1530.20">
    <property type="match status" value="1"/>
</dbReference>
<evidence type="ECO:0000256" key="10">
    <source>
        <dbReference type="SAM" id="MobiDB-lite"/>
    </source>
</evidence>
<feature type="compositionally biased region" description="Acidic residues" evidence="10">
    <location>
        <begin position="679"/>
        <end position="699"/>
    </location>
</feature>
<feature type="transmembrane region" description="Helical" evidence="11">
    <location>
        <begin position="172"/>
        <end position="194"/>
    </location>
</feature>
<keyword evidence="9" id="KW-0739">Sodium transport</keyword>
<feature type="transmembrane region" description="Helical" evidence="11">
    <location>
        <begin position="326"/>
        <end position="343"/>
    </location>
</feature>
<dbReference type="EMBL" id="BEYU01000001">
    <property type="protein sequence ID" value="GBG23964.1"/>
    <property type="molecule type" value="Genomic_DNA"/>
</dbReference>
<evidence type="ECO:0000256" key="9">
    <source>
        <dbReference type="ARBA" id="ARBA00023201"/>
    </source>
</evidence>
<evidence type="ECO:0000256" key="8">
    <source>
        <dbReference type="ARBA" id="ARBA00023136"/>
    </source>
</evidence>
<organism evidence="13 14">
    <name type="scientific">Hondaea fermentalgiana</name>
    <dbReference type="NCBI Taxonomy" id="2315210"/>
    <lineage>
        <taxon>Eukaryota</taxon>
        <taxon>Sar</taxon>
        <taxon>Stramenopiles</taxon>
        <taxon>Bigyra</taxon>
        <taxon>Labyrinthulomycetes</taxon>
        <taxon>Thraustochytrida</taxon>
        <taxon>Thraustochytriidae</taxon>
        <taxon>Hondaea</taxon>
    </lineage>
</organism>
<feature type="transmembrane region" description="Helical" evidence="11">
    <location>
        <begin position="76"/>
        <end position="96"/>
    </location>
</feature>
<dbReference type="AlphaFoldDB" id="A0A2R5G8F4"/>
<sequence length="719" mass="78789">MESMAGDMLAGGWRMLEGTGGADSYTFLELYEAMVFMVALWVAGKLVTLVGAPPLVGQILTGVFLGPHLGHFVPKVGAWKLIGEIGLMLLVVEAGIEVDLEMIRLIGLRGAVVAVAGSMVPLAIGFFIGQHFLGLDIKGSFVVGASVSPTSMGIALSVLRSGKLLNSPTGQLIIAAAVLDDIIALILLSELSALEDPTAWNVIKPIFSAIMLLFGFGFIAIYIIPVILNRYVYPHVPARHEDNVALGMLFLLTLGLAPAARASGGSYLLGCFIAGLSFCTSHQVERVWVSQVKRILTWLLRIFFGCTIAFEVPIESFTSLEVVKDAFIILVALVGKMATFIWARPLNRFNALVVASAMSALGEFAFIVVVYAKQEDFVTEDLAASIIMAILITIIIAPICLRLVIQYFARKSHRAVAKARDDTGEDAKGNPPLYYFMQTRCSGSIGLQDRLLRTLIDSGLKIVDIRSFHPRVNDLDVDIIFEAFLCDDGFRLPASRYRAPLPEEEEKIKLRLRALYEDLKKAIRDPQNGAVRVGRWYAGIRSEEDELDTEAAFGLAEKLMQERNQEFDVDVNRMEHDDDMYGLHGFVHRSMSDIDFLRNPRGSSVRTGMSASQRHRHDMVSSPGRASSKFKSIRHKGPNRYSSQYGSWAVSEGMGGSPRGSATSRRSSAAASIGLLQVYEDDDVDSEAEQMEDDDEETSSDGSGSSDIQVEILDSRRDD</sequence>
<dbReference type="Pfam" id="PF00999">
    <property type="entry name" value="Na_H_Exchanger"/>
    <property type="match status" value="1"/>
</dbReference>
<feature type="domain" description="Cation/H+ exchanger transmembrane" evidence="12">
    <location>
        <begin position="40"/>
        <end position="404"/>
    </location>
</feature>
<feature type="compositionally biased region" description="Polar residues" evidence="10">
    <location>
        <begin position="602"/>
        <end position="612"/>
    </location>
</feature>
<dbReference type="InParanoid" id="A0A2R5G8F4"/>
<dbReference type="PANTHER" id="PTHR43562:SF3">
    <property type="entry name" value="SODIUM ION_PROTON EXCHANGER (EUROFUNG)"/>
    <property type="match status" value="1"/>
</dbReference>
<evidence type="ECO:0000313" key="14">
    <source>
        <dbReference type="Proteomes" id="UP000241890"/>
    </source>
</evidence>
<dbReference type="GO" id="GO:0016020">
    <property type="term" value="C:membrane"/>
    <property type="evidence" value="ECO:0007669"/>
    <property type="project" value="UniProtKB-SubCell"/>
</dbReference>
<feature type="transmembrane region" description="Helical" evidence="11">
    <location>
        <begin position="244"/>
        <end position="260"/>
    </location>
</feature>
<keyword evidence="6" id="KW-0915">Sodium</keyword>
<feature type="transmembrane region" description="Helical" evidence="11">
    <location>
        <begin position="384"/>
        <end position="405"/>
    </location>
</feature>
<evidence type="ECO:0000256" key="1">
    <source>
        <dbReference type="ARBA" id="ARBA00004141"/>
    </source>
</evidence>
<gene>
    <name evidence="13" type="ORF">FCC1311_001832</name>
</gene>
<dbReference type="GO" id="GO:0015297">
    <property type="term" value="F:antiporter activity"/>
    <property type="evidence" value="ECO:0007669"/>
    <property type="project" value="UniProtKB-KW"/>
</dbReference>
<proteinExistence type="predicted"/>
<feature type="transmembrane region" description="Helical" evidence="11">
    <location>
        <begin position="141"/>
        <end position="160"/>
    </location>
</feature>
<evidence type="ECO:0000256" key="2">
    <source>
        <dbReference type="ARBA" id="ARBA00022448"/>
    </source>
</evidence>
<evidence type="ECO:0000256" key="6">
    <source>
        <dbReference type="ARBA" id="ARBA00023053"/>
    </source>
</evidence>
<evidence type="ECO:0000313" key="13">
    <source>
        <dbReference type="EMBL" id="GBG23964.1"/>
    </source>
</evidence>
<keyword evidence="4 11" id="KW-0812">Transmembrane</keyword>
<feature type="compositionally biased region" description="Low complexity" evidence="10">
    <location>
        <begin position="659"/>
        <end position="672"/>
    </location>
</feature>
<keyword evidence="5 11" id="KW-1133">Transmembrane helix</keyword>
<evidence type="ECO:0000256" key="7">
    <source>
        <dbReference type="ARBA" id="ARBA00023065"/>
    </source>
</evidence>
<evidence type="ECO:0000256" key="5">
    <source>
        <dbReference type="ARBA" id="ARBA00022989"/>
    </source>
</evidence>
<feature type="transmembrane region" description="Helical" evidence="11">
    <location>
        <begin position="108"/>
        <end position="129"/>
    </location>
</feature>
<name>A0A2R5G8F4_9STRA</name>
<evidence type="ECO:0000256" key="3">
    <source>
        <dbReference type="ARBA" id="ARBA00022449"/>
    </source>
</evidence>
<comment type="caution">
    <text evidence="13">The sequence shown here is derived from an EMBL/GenBank/DDBJ whole genome shotgun (WGS) entry which is preliminary data.</text>
</comment>
<feature type="transmembrane region" description="Helical" evidence="11">
    <location>
        <begin position="206"/>
        <end position="232"/>
    </location>
</feature>
<dbReference type="GO" id="GO:0006814">
    <property type="term" value="P:sodium ion transport"/>
    <property type="evidence" value="ECO:0007669"/>
    <property type="project" value="UniProtKB-KW"/>
</dbReference>
<comment type="subcellular location">
    <subcellularLocation>
        <location evidence="1">Membrane</location>
        <topology evidence="1">Multi-pass membrane protein</topology>
    </subcellularLocation>
</comment>
<evidence type="ECO:0000256" key="11">
    <source>
        <dbReference type="SAM" id="Phobius"/>
    </source>
</evidence>
<keyword evidence="14" id="KW-1185">Reference proteome</keyword>
<evidence type="ECO:0000256" key="4">
    <source>
        <dbReference type="ARBA" id="ARBA00022692"/>
    </source>
</evidence>
<keyword evidence="7" id="KW-0406">Ion transport</keyword>